<dbReference type="Pfam" id="PF13646">
    <property type="entry name" value="HEAT_2"/>
    <property type="match status" value="5"/>
</dbReference>
<dbReference type="Proteomes" id="UP001305414">
    <property type="component" value="Unassembled WGS sequence"/>
</dbReference>
<dbReference type="PANTHER" id="PTHR46312">
    <property type="entry name" value="NACHT DOMAIN-CONTAINING PROTEIN"/>
    <property type="match status" value="1"/>
</dbReference>
<dbReference type="Gene3D" id="3.40.50.1820">
    <property type="entry name" value="alpha/beta hydrolase"/>
    <property type="match status" value="1"/>
</dbReference>
<dbReference type="Pfam" id="PF23238">
    <property type="entry name" value="DUF7068"/>
    <property type="match status" value="1"/>
</dbReference>
<accession>A0AAN7UUT1</accession>
<keyword evidence="1" id="KW-0812">Transmembrane</keyword>
<sequence>MASVGIRWFILLVGGVIIAVYLWLHSRPAPSDSAPSPEGLSQVYPDPEDQRPTDIDIIAVHGLDTTSPDTWTWRAKRSLWTRRWSADLPQERDVNWITHPDMLPKATGERARIFTYNWPAKLFQKSIPTTLDQSAGVLLRDINRHLTETKDRPILFIASCLGGIILIKALEIDRHNIDPQRLVKSTRGIVFLATPFHGTSFKDMPGQLVNLWAWLQDQTVTALIGYTREPSPELNELVRRFLKLGDKDYHVFTFFEAVPTNLLRKVYLGWMVSKWIFLAWLIVLSSHWLRDSLSDWVEDFLPSWLRVYCSKKEKVANAHQLVDKNSATAQYFESRRLERRHAQMNKFRDNECNDYLRVAQTINDILGKIRTGTPLERADDWIRSKCYEKEKLKIQRLSDEYLSIDQCYINLAIVKQTGETRHCSKDGSEKGTEGNSLFSLSDRLRVGTPDEELQVELPTLFDPRKMPDGQVKKPRRVLIRGRAGIGKTTLCKKIVHDFTHAGMWNTSFDRVLWVRLRELKKLSESKYNLQDLFHCIYFEELPKYHCLAEGLLDASHFETSNDRGSLFLLDGLDEVSELLDQAHKASNLLKKLLNSPKVIITTRPHTTLPDDIGKLDIELETIGFYPNQVQEYLNNVVQIPLKVKEIQSFLQKHWLLQSLVRIPIQLDALCLTWDEVKDDPIPETMTGIYKAIVDRLWRKDTVRVGTKPEYFIKTALPSEIDVDIEEEFLGCLAFSGLYSNVIEFQPVHRDIIHKQFKERIKSRKADFTFDEWLGRLSFLRTSDPSADMSNRSYHFLHLTFQEYFAARYFVRQWEAGNDLEYLDLGSRKSELPISPKAFLRQYKYTARYDIVWRFTTGLLESKELSDFFEAIEQDPLDLLGPTHQRLIMHCLSEVGSSTELPIRSRLEAKLSQWLLFECDLTGFSSLARESECPDQALRAAMKHASSPMKMIILNELYSPGRHLSEAAAMDLVALLKDEDSDVREAAADALGSQSTLLEAAVTDLVALFKDEDSNSSSPLGLGRVQRPYRIGVTRLVASTQRTEDSDVREAAAWALGSQSTLLEAAVTDLVALLKDEDSNVRTAAAWALGLQPALLEAAVTDLVALLKDEDSNVREAAAEVLGKQSTLSEAAVIDLVVLLKNGDSDIQKAAATALARQPSLIALLKNENSSVRRAVAWALSTQSQLTLSKAAVTNLAALLEDKDDNIQIAAIKALGSQSALSKAAVMGLVALYEDSTIRILVASALGRQSIPLSEAAVTNLVIMLKNGDRIAQEVLAKMVALLKNKDRVAQEVLAKIVALLKARDSNIQNAPLKPWLEDIDSSTRSNAAWALSRQSALSKAVVTDLIALLKNENGDVRDGAVEALKHRSTLSEAAFTDLVVLLQNGDSGIQKAAATVLRNKSTLSEAAITSLIVLLQNGDSGVQKVAAVALGNQSTLSEAAVMELVALFKNENREVRGVAAIALAEQSTLSEAAVPGIIALLKDKDEDKDSYFRLATARALGNQSTLSQATVTELIALFKNENREVRGAAAIALAQQSTLSEATVTDLITLFKDKDSGREVRWAVAKALGQQSTLSEAAVAGLIAPLKDKDWDVRKAAAEDLWRYSTLSEKILEAIGLLQVSKRQSGTTSATLCNPQLVESLYGSLLYRSFKKPFSLYINADVGGGSCIINQPNGLRQACLDNSQILPALIKERQLWNIHDYDLWNRSEGENVQQ</sequence>
<dbReference type="InterPro" id="IPR055496">
    <property type="entry name" value="DUF7068"/>
</dbReference>
<dbReference type="SUPFAM" id="SSF53474">
    <property type="entry name" value="alpha/beta-Hydrolases"/>
    <property type="match status" value="1"/>
</dbReference>
<dbReference type="Gene3D" id="3.40.50.300">
    <property type="entry name" value="P-loop containing nucleotide triphosphate hydrolases"/>
    <property type="match status" value="1"/>
</dbReference>
<dbReference type="SUPFAM" id="SSF52540">
    <property type="entry name" value="P-loop containing nucleoside triphosphate hydrolases"/>
    <property type="match status" value="1"/>
</dbReference>
<dbReference type="SUPFAM" id="SSF48371">
    <property type="entry name" value="ARM repeat"/>
    <property type="match status" value="2"/>
</dbReference>
<keyword evidence="1" id="KW-1133">Transmembrane helix</keyword>
<dbReference type="InterPro" id="IPR007111">
    <property type="entry name" value="NACHT_NTPase"/>
</dbReference>
<dbReference type="InterPro" id="IPR011989">
    <property type="entry name" value="ARM-like"/>
</dbReference>
<proteinExistence type="predicted"/>
<dbReference type="EMBL" id="JAWHQM010000020">
    <property type="protein sequence ID" value="KAK5631514.1"/>
    <property type="molecule type" value="Genomic_DNA"/>
</dbReference>
<protein>
    <recommendedName>
        <fullName evidence="2">NACHT domain-containing protein</fullName>
    </recommendedName>
</protein>
<keyword evidence="4" id="KW-1185">Reference proteome</keyword>
<dbReference type="SMART" id="SM00567">
    <property type="entry name" value="EZ_HEAT"/>
    <property type="match status" value="12"/>
</dbReference>
<dbReference type="InterPro" id="IPR004155">
    <property type="entry name" value="PBS_lyase_HEAT"/>
</dbReference>
<dbReference type="InterPro" id="IPR029058">
    <property type="entry name" value="AB_hydrolase_fold"/>
</dbReference>
<dbReference type="InterPro" id="IPR016024">
    <property type="entry name" value="ARM-type_fold"/>
</dbReference>
<evidence type="ECO:0000259" key="2">
    <source>
        <dbReference type="PROSITE" id="PS50837"/>
    </source>
</evidence>
<gene>
    <name evidence="3" type="ORF">RRF57_007228</name>
</gene>
<keyword evidence="1" id="KW-0472">Membrane</keyword>
<evidence type="ECO:0000313" key="4">
    <source>
        <dbReference type="Proteomes" id="UP001305414"/>
    </source>
</evidence>
<feature type="transmembrane region" description="Helical" evidence="1">
    <location>
        <begin position="6"/>
        <end position="24"/>
    </location>
</feature>
<name>A0AAN7UUT1_9PEZI</name>
<evidence type="ECO:0000313" key="3">
    <source>
        <dbReference type="EMBL" id="KAK5631514.1"/>
    </source>
</evidence>
<reference evidence="3 4" key="1">
    <citation type="submission" date="2023-10" db="EMBL/GenBank/DDBJ databases">
        <title>Draft genome sequence of Xylaria bambusicola isolate GMP-LS, the root and basal stem rot pathogen of sugarcane in Indonesia.</title>
        <authorList>
            <person name="Selvaraj P."/>
            <person name="Muralishankar V."/>
            <person name="Muruganantham S."/>
            <person name="Sp S."/>
            <person name="Haryani S."/>
            <person name="Lau K.J.X."/>
            <person name="Naqvi N.I."/>
        </authorList>
    </citation>
    <scope>NUCLEOTIDE SEQUENCE [LARGE SCALE GENOMIC DNA]</scope>
    <source>
        <strain evidence="3">GMP-LS</strain>
    </source>
</reference>
<dbReference type="PANTHER" id="PTHR46312:SF2">
    <property type="entry name" value="NUCLEOTIDE-BINDING OLIGOMERIZATION DOMAIN-CONTAINING PROTEIN 2-LIKE"/>
    <property type="match status" value="1"/>
</dbReference>
<organism evidence="3 4">
    <name type="scientific">Xylaria bambusicola</name>
    <dbReference type="NCBI Taxonomy" id="326684"/>
    <lineage>
        <taxon>Eukaryota</taxon>
        <taxon>Fungi</taxon>
        <taxon>Dikarya</taxon>
        <taxon>Ascomycota</taxon>
        <taxon>Pezizomycotina</taxon>
        <taxon>Sordariomycetes</taxon>
        <taxon>Xylariomycetidae</taxon>
        <taxon>Xylariales</taxon>
        <taxon>Xylariaceae</taxon>
        <taxon>Xylaria</taxon>
    </lineage>
</organism>
<dbReference type="Gene3D" id="1.25.10.10">
    <property type="entry name" value="Leucine-rich Repeat Variant"/>
    <property type="match status" value="7"/>
</dbReference>
<comment type="caution">
    <text evidence="3">The sequence shown here is derived from an EMBL/GenBank/DDBJ whole genome shotgun (WGS) entry which is preliminary data.</text>
</comment>
<dbReference type="PROSITE" id="PS50837">
    <property type="entry name" value="NACHT"/>
    <property type="match status" value="1"/>
</dbReference>
<feature type="domain" description="NACHT" evidence="2">
    <location>
        <begin position="475"/>
        <end position="604"/>
    </location>
</feature>
<evidence type="ECO:0000256" key="1">
    <source>
        <dbReference type="SAM" id="Phobius"/>
    </source>
</evidence>
<dbReference type="InterPro" id="IPR027417">
    <property type="entry name" value="P-loop_NTPase"/>
</dbReference>
<dbReference type="Pfam" id="PF05729">
    <property type="entry name" value="NACHT"/>
    <property type="match status" value="1"/>
</dbReference>